<evidence type="ECO:0000259" key="3">
    <source>
        <dbReference type="PROSITE" id="PS50006"/>
    </source>
</evidence>
<accession>A0A4Q9GQ51</accession>
<evidence type="ECO:0000313" key="4">
    <source>
        <dbReference type="EMBL" id="TBN56084.1"/>
    </source>
</evidence>
<feature type="domain" description="FHA" evidence="3">
    <location>
        <begin position="83"/>
        <end position="142"/>
    </location>
</feature>
<reference evidence="5" key="1">
    <citation type="submission" date="2019-02" db="EMBL/GenBank/DDBJ databases">
        <title>Glaciihabitans arcticus sp. nov., a psychrotolerant bacterium isolated from polar soil.</title>
        <authorList>
            <person name="Dahal R.H."/>
        </authorList>
    </citation>
    <scope>NUCLEOTIDE SEQUENCE [LARGE SCALE GENOMIC DNA]</scope>
    <source>
        <strain evidence="5">RP-3-7</strain>
    </source>
</reference>
<dbReference type="InterPro" id="IPR000253">
    <property type="entry name" value="FHA_dom"/>
</dbReference>
<comment type="caution">
    <text evidence="4">The sequence shown here is derived from an EMBL/GenBank/DDBJ whole genome shotgun (WGS) entry which is preliminary data.</text>
</comment>
<dbReference type="Gene3D" id="2.60.200.20">
    <property type="match status" value="1"/>
</dbReference>
<feature type="region of interest" description="Disordered" evidence="2">
    <location>
        <begin position="1"/>
        <end position="38"/>
    </location>
</feature>
<evidence type="ECO:0000313" key="5">
    <source>
        <dbReference type="Proteomes" id="UP000294194"/>
    </source>
</evidence>
<name>A0A4Q9GQ51_9MICO</name>
<dbReference type="Pfam" id="PF00498">
    <property type="entry name" value="FHA"/>
    <property type="match status" value="1"/>
</dbReference>
<dbReference type="AlphaFoldDB" id="A0A4Q9GQ51"/>
<evidence type="ECO:0000256" key="1">
    <source>
        <dbReference type="ARBA" id="ARBA00022553"/>
    </source>
</evidence>
<dbReference type="EMBL" id="SISG01000001">
    <property type="protein sequence ID" value="TBN56084.1"/>
    <property type="molecule type" value="Genomic_DNA"/>
</dbReference>
<sequence>MVAPKGGFRDTSSRSTRLEGLTRHDPAPATRRRKPVRSGPWGRFSVAWEDVSDDTVVVRRRRKAVPWYLVLDSGRHVEVTGRVIIGRGAAADARWPDALLVHVTDTGKTVSKTHALVEADGDALWFTDLDSTNGMSIARGRTEPVQLVTGERERASAGDRVHLGQFVILVSREPAL</sequence>
<gene>
    <name evidence="4" type="ORF">EYE40_00985</name>
</gene>
<dbReference type="SUPFAM" id="SSF49879">
    <property type="entry name" value="SMAD/FHA domain"/>
    <property type="match status" value="1"/>
</dbReference>
<proteinExistence type="predicted"/>
<dbReference type="Proteomes" id="UP000294194">
    <property type="component" value="Unassembled WGS sequence"/>
</dbReference>
<keyword evidence="5" id="KW-1185">Reference proteome</keyword>
<evidence type="ECO:0000256" key="2">
    <source>
        <dbReference type="SAM" id="MobiDB-lite"/>
    </source>
</evidence>
<organism evidence="4 5">
    <name type="scientific">Glaciihabitans arcticus</name>
    <dbReference type="NCBI Taxonomy" id="2668039"/>
    <lineage>
        <taxon>Bacteria</taxon>
        <taxon>Bacillati</taxon>
        <taxon>Actinomycetota</taxon>
        <taxon>Actinomycetes</taxon>
        <taxon>Micrococcales</taxon>
        <taxon>Microbacteriaceae</taxon>
        <taxon>Glaciihabitans</taxon>
    </lineage>
</organism>
<dbReference type="PROSITE" id="PS50006">
    <property type="entry name" value="FHA_DOMAIN"/>
    <property type="match status" value="1"/>
</dbReference>
<dbReference type="InterPro" id="IPR008984">
    <property type="entry name" value="SMAD_FHA_dom_sf"/>
</dbReference>
<feature type="compositionally biased region" description="Basic and acidic residues" evidence="2">
    <location>
        <begin position="7"/>
        <end position="26"/>
    </location>
</feature>
<protein>
    <submittedName>
        <fullName evidence="4">FHA domain-containing protein</fullName>
    </submittedName>
</protein>
<keyword evidence="1" id="KW-0597">Phosphoprotein</keyword>
<dbReference type="CDD" id="cd00060">
    <property type="entry name" value="FHA"/>
    <property type="match status" value="1"/>
</dbReference>